<gene>
    <name evidence="1" type="ORF">V7S43_004034</name>
</gene>
<sequence length="71" mass="7965">MAEAAKSVNALEIMVENAFVQFWVNDKQTPAKVLAELRLEATTKTLLFGLFARLEGGCAVVNVVEQWEIRR</sequence>
<proteinExistence type="predicted"/>
<keyword evidence="2" id="KW-1185">Reference proteome</keyword>
<evidence type="ECO:0000313" key="1">
    <source>
        <dbReference type="EMBL" id="KAL3670849.1"/>
    </source>
</evidence>
<dbReference type="AlphaFoldDB" id="A0ABD3G0Y2"/>
<evidence type="ECO:0000313" key="2">
    <source>
        <dbReference type="Proteomes" id="UP001632037"/>
    </source>
</evidence>
<accession>A0ABD3G0Y2</accession>
<organism evidence="1 2">
    <name type="scientific">Phytophthora oleae</name>
    <dbReference type="NCBI Taxonomy" id="2107226"/>
    <lineage>
        <taxon>Eukaryota</taxon>
        <taxon>Sar</taxon>
        <taxon>Stramenopiles</taxon>
        <taxon>Oomycota</taxon>
        <taxon>Peronosporomycetes</taxon>
        <taxon>Peronosporales</taxon>
        <taxon>Peronosporaceae</taxon>
        <taxon>Phytophthora</taxon>
    </lineage>
</organism>
<protein>
    <submittedName>
        <fullName evidence="1">Uncharacterized protein</fullName>
    </submittedName>
</protein>
<dbReference type="EMBL" id="JBIMZQ010000006">
    <property type="protein sequence ID" value="KAL3670849.1"/>
    <property type="molecule type" value="Genomic_DNA"/>
</dbReference>
<name>A0ABD3G0Y2_9STRA</name>
<dbReference type="Proteomes" id="UP001632037">
    <property type="component" value="Unassembled WGS sequence"/>
</dbReference>
<reference evidence="1 2" key="1">
    <citation type="submission" date="2024-09" db="EMBL/GenBank/DDBJ databases">
        <title>Genome sequencing and assembly of Phytophthora oleae, isolate VK10A, causative agent of rot of olive drupes.</title>
        <authorList>
            <person name="Conti Taguali S."/>
            <person name="Riolo M."/>
            <person name="La Spada F."/>
            <person name="Cacciola S.O."/>
            <person name="Dionisio G."/>
        </authorList>
    </citation>
    <scope>NUCLEOTIDE SEQUENCE [LARGE SCALE GENOMIC DNA]</scope>
    <source>
        <strain evidence="1 2">VK10A</strain>
    </source>
</reference>
<comment type="caution">
    <text evidence="1">The sequence shown here is derived from an EMBL/GenBank/DDBJ whole genome shotgun (WGS) entry which is preliminary data.</text>
</comment>